<accession>A0A3E0ICB0</accession>
<keyword evidence="1" id="KW-0433">Leucine-rich repeat</keyword>
<dbReference type="Pfam" id="PF13585">
    <property type="entry name" value="CHU_C"/>
    <property type="match status" value="1"/>
</dbReference>
<dbReference type="InterPro" id="IPR026341">
    <property type="entry name" value="T9SS_type_B"/>
</dbReference>
<reference evidence="4 5" key="1">
    <citation type="submission" date="2018-08" db="EMBL/GenBank/DDBJ databases">
        <title>Genomic Encyclopedia of Type Strains, Phase IV (KMG-IV): sequencing the most valuable type-strain genomes for metagenomic binning, comparative biology and taxonomic classification.</title>
        <authorList>
            <person name="Goeker M."/>
        </authorList>
    </citation>
    <scope>NUCLEOTIDE SEQUENCE [LARGE SCALE GENOMIC DNA]</scope>
    <source>
        <strain evidence="4 5">DSM 18841</strain>
    </source>
</reference>
<comment type="caution">
    <text evidence="4">The sequence shown here is derived from an EMBL/GenBank/DDBJ whole genome shotgun (WGS) entry which is preliminary data.</text>
</comment>
<dbReference type="InterPro" id="IPR001611">
    <property type="entry name" value="Leu-rich_rpt"/>
</dbReference>
<dbReference type="PANTHER" id="PTHR47566">
    <property type="match status" value="1"/>
</dbReference>
<dbReference type="InterPro" id="IPR052574">
    <property type="entry name" value="CDIRP"/>
</dbReference>
<keyword evidence="5" id="KW-1185">Reference proteome</keyword>
<evidence type="ECO:0000256" key="2">
    <source>
        <dbReference type="ARBA" id="ARBA00022737"/>
    </source>
</evidence>
<dbReference type="EMBL" id="QUNS01000001">
    <property type="protein sequence ID" value="REH56312.1"/>
    <property type="molecule type" value="Genomic_DNA"/>
</dbReference>
<name>A0A3E0ICB0_9FLAO</name>
<dbReference type="Gene3D" id="3.80.10.10">
    <property type="entry name" value="Ribonuclease Inhibitor"/>
    <property type="match status" value="3"/>
</dbReference>
<proteinExistence type="predicted"/>
<evidence type="ECO:0000256" key="3">
    <source>
        <dbReference type="SAM" id="SignalP"/>
    </source>
</evidence>
<sequence length="950" mass="107073">MKKYITLLLFFFTLFSYSQNTYVPDDAFENYLIRYGYDSGPLDDYVPTKNINNIESLFLNNFGIENFEGLQDFVSLHTLKIIAGSNVKNIDISKNINLIDFQIYGAPLLQNFDISKNIKLEVFTIENNSINKIDLSKNLKIKELTIGNTKIKNLDLSKNSNIKKIDLNYGIFENINLNNNNNYSITQFSCIGNYNLKCFRVDNKNYSINNWISITNSDVFSESCGSFELLTYIPDDGFEQYLIDLGYDSGPLDDYVPTNNISTINNLSISGNAAYIWEIKSLQGIEDFIALEKLTIELNEVVTIDLSSNTNLRELYIYSDSLLESLIISNNRKLENFYCINTSVNSIDLSNNINIRDLTIGNSSITELDLSKNIKIEQLNLSHGILEKVNFKNGNNSSITQLSCIDNPNLTCFQVDNENYSKTNWIDIDDNSVFSNNCAAPLLTYVPDDNFEQELINLGYDSGPLDDYVLTSNIENILELEIQEKNIADLTGIQDFKSLTKLICYTNSITSINLDNLKNLTHLNISENNLTTLDISNNLKLIDLFCSDNLLDEIDVSDNIKLERLVCSLNKIKDLDISRNLDLYLLWCEHNLLNQLNLSLNKDLKRLSCGGNLFTSIDVSNNNILEEFYAPDGNLESLDLSNNPKISYFVVSNNKLTFLDLRNGANQNIPGNSFNTTNNNLDCILVDDKNFSEVNWISIDATSTFINNESECNQTTCNITVDTFNDVTTCDNYSLPNLSNGKYYTKSGGNGNQLNSKDIITTSQTIFIYNEDSSNPSCSIESSFLVTINNSPDVDILNDVFAINEFTLPNLTNGNYYTESGGNGNQLISGDIITSSQIIFIYNANPANLNCDNESSFTITIEQKDITIPNFFTPNNDGNNDTWVVNANNDLIKDIYITDRFGKIVSKIKANTIGWDGLYNGLPLPSNTYWYQIIFTNGETKNGAFALIRN</sequence>
<dbReference type="PANTHER" id="PTHR47566:SF1">
    <property type="entry name" value="PROTEIN NUD1"/>
    <property type="match status" value="1"/>
</dbReference>
<protein>
    <submittedName>
        <fullName evidence="4">Gliding motility-associated-like protein</fullName>
    </submittedName>
</protein>
<evidence type="ECO:0000256" key="1">
    <source>
        <dbReference type="ARBA" id="ARBA00022614"/>
    </source>
</evidence>
<dbReference type="GO" id="GO:0035591">
    <property type="term" value="F:signaling adaptor activity"/>
    <property type="evidence" value="ECO:0007669"/>
    <property type="project" value="TreeGrafter"/>
</dbReference>
<gene>
    <name evidence="4" type="ORF">C7448_101350</name>
</gene>
<evidence type="ECO:0000313" key="5">
    <source>
        <dbReference type="Proteomes" id="UP000256884"/>
    </source>
</evidence>
<dbReference type="AlphaFoldDB" id="A0A3E0ICB0"/>
<dbReference type="SUPFAM" id="SSF52058">
    <property type="entry name" value="L domain-like"/>
    <property type="match status" value="3"/>
</dbReference>
<dbReference type="Proteomes" id="UP000256884">
    <property type="component" value="Unassembled WGS sequence"/>
</dbReference>
<dbReference type="NCBIfam" id="TIGR04131">
    <property type="entry name" value="Bac_Flav_CTERM"/>
    <property type="match status" value="1"/>
</dbReference>
<dbReference type="InterPro" id="IPR032675">
    <property type="entry name" value="LRR_dom_sf"/>
</dbReference>
<feature type="chain" id="PRO_5017757948" evidence="3">
    <location>
        <begin position="19"/>
        <end position="950"/>
    </location>
</feature>
<dbReference type="PROSITE" id="PS51450">
    <property type="entry name" value="LRR"/>
    <property type="match status" value="1"/>
</dbReference>
<organism evidence="4 5">
    <name type="scientific">Tenacibaculum gallaicum</name>
    <dbReference type="NCBI Taxonomy" id="561505"/>
    <lineage>
        <taxon>Bacteria</taxon>
        <taxon>Pseudomonadati</taxon>
        <taxon>Bacteroidota</taxon>
        <taxon>Flavobacteriia</taxon>
        <taxon>Flavobacteriales</taxon>
        <taxon>Flavobacteriaceae</taxon>
        <taxon>Tenacibaculum</taxon>
    </lineage>
</organism>
<keyword evidence="3" id="KW-0732">Signal</keyword>
<dbReference type="RefSeq" id="WP_115899633.1">
    <property type="nucleotide sequence ID" value="NZ_QUNS01000001.1"/>
</dbReference>
<feature type="signal peptide" evidence="3">
    <location>
        <begin position="1"/>
        <end position="18"/>
    </location>
</feature>
<dbReference type="OrthoDB" id="1652165at2"/>
<evidence type="ECO:0000313" key="4">
    <source>
        <dbReference type="EMBL" id="REH56312.1"/>
    </source>
</evidence>
<keyword evidence="2" id="KW-0677">Repeat</keyword>